<name>A0ABX1LL21_9CYAN</name>
<comment type="caution">
    <text evidence="2">The sequence shown here is derived from an EMBL/GenBank/DDBJ whole genome shotgun (WGS) entry which is preliminary data.</text>
</comment>
<evidence type="ECO:0000313" key="3">
    <source>
        <dbReference type="Proteomes" id="UP000738376"/>
    </source>
</evidence>
<feature type="signal peptide" evidence="1">
    <location>
        <begin position="1"/>
        <end position="29"/>
    </location>
</feature>
<organism evidence="2 3">
    <name type="scientific">Pseudanabaena yagii GIHE-NHR1</name>
    <dbReference type="NCBI Taxonomy" id="2722753"/>
    <lineage>
        <taxon>Bacteria</taxon>
        <taxon>Bacillati</taxon>
        <taxon>Cyanobacteriota</taxon>
        <taxon>Cyanophyceae</taxon>
        <taxon>Pseudanabaenales</taxon>
        <taxon>Pseudanabaenaceae</taxon>
        <taxon>Pseudanabaena</taxon>
        <taxon>Pseudanabaena yagii</taxon>
    </lineage>
</organism>
<feature type="chain" id="PRO_5045106869" evidence="1">
    <location>
        <begin position="30"/>
        <end position="104"/>
    </location>
</feature>
<keyword evidence="1" id="KW-0732">Signal</keyword>
<reference evidence="2 3" key="1">
    <citation type="submission" date="2020-03" db="EMBL/GenBank/DDBJ databases">
        <title>Draft Genome Sequence of 2-Methylisoborneol Producing Pseudanabaena yagii Strain GIHE-NHR1 Isolated from North Han River in South Korea.</title>
        <authorList>
            <person name="Jeong J."/>
        </authorList>
    </citation>
    <scope>NUCLEOTIDE SEQUENCE [LARGE SCALE GENOMIC DNA]</scope>
    <source>
        <strain evidence="2 3">GIHE-NHR1</strain>
    </source>
</reference>
<dbReference type="Proteomes" id="UP000738376">
    <property type="component" value="Unassembled WGS sequence"/>
</dbReference>
<evidence type="ECO:0000313" key="2">
    <source>
        <dbReference type="EMBL" id="NMF56763.1"/>
    </source>
</evidence>
<dbReference type="RefSeq" id="WP_169361872.1">
    <property type="nucleotide sequence ID" value="NZ_JAAVJL010000001.1"/>
</dbReference>
<proteinExistence type="predicted"/>
<gene>
    <name evidence="2" type="ORF">HC246_01680</name>
</gene>
<evidence type="ECO:0000256" key="1">
    <source>
        <dbReference type="SAM" id="SignalP"/>
    </source>
</evidence>
<dbReference type="EMBL" id="JAAVJL010000001">
    <property type="protein sequence ID" value="NMF56763.1"/>
    <property type="molecule type" value="Genomic_DNA"/>
</dbReference>
<sequence length="104" mass="11077">MPKNLLPTICLIGCSFTSSLLAFTSPVKANTEVIYERLKPSNEVPSQIINLIVDDQGNEGIEVPTTSPNSSFNVTLPPVPVITPPPAVAVGCINFSEKLVEVNV</sequence>
<keyword evidence="3" id="KW-1185">Reference proteome</keyword>
<protein>
    <submittedName>
        <fullName evidence="2">Uncharacterized protein</fullName>
    </submittedName>
</protein>
<accession>A0ABX1LL21</accession>